<keyword evidence="2" id="KW-1185">Reference proteome</keyword>
<evidence type="ECO:0000313" key="2">
    <source>
        <dbReference type="Proteomes" id="UP000000663"/>
    </source>
</evidence>
<dbReference type="eggNOG" id="arCOG11702">
    <property type="taxonomic scope" value="Archaea"/>
</dbReference>
<evidence type="ECO:0000313" key="1">
    <source>
        <dbReference type="EMBL" id="CAJ35378.1"/>
    </source>
</evidence>
<accession>Q0W8B5</accession>
<proteinExistence type="predicted"/>
<dbReference type="RefSeq" id="WP_012037114.1">
    <property type="nucleotide sequence ID" value="NC_009464.1"/>
</dbReference>
<gene>
    <name evidence="1" type="ORF">LRC419</name>
</gene>
<protein>
    <submittedName>
        <fullName evidence="1">Uncharacterized protein</fullName>
    </submittedName>
</protein>
<name>Q0W8B5_METAR</name>
<dbReference type="OrthoDB" id="147272at2157"/>
<dbReference type="EMBL" id="AM114193">
    <property type="protein sequence ID" value="CAJ35378.1"/>
    <property type="molecule type" value="Genomic_DNA"/>
</dbReference>
<organism evidence="1 2">
    <name type="scientific">Methanocella arvoryzae (strain DSM 22066 / NBRC 105507 / MRE50)</name>
    <dbReference type="NCBI Taxonomy" id="351160"/>
    <lineage>
        <taxon>Archaea</taxon>
        <taxon>Methanobacteriati</taxon>
        <taxon>Methanobacteriota</taxon>
        <taxon>Stenosarchaea group</taxon>
        <taxon>Methanomicrobia</taxon>
        <taxon>Methanocellales</taxon>
        <taxon>Methanocellaceae</taxon>
        <taxon>Methanocella</taxon>
    </lineage>
</organism>
<dbReference type="KEGG" id="rci:LRC419"/>
<sequence>MKLSDEELVRLVLDDEDFKNAASINEVKGVVRRVLRKRLIDMHINDSSEVSVRQCMVNRHLEWITLKILLDVDGILVIPDHLDDLEYFKMAREQKYQNNSG</sequence>
<dbReference type="GeneID" id="5145690"/>
<dbReference type="AlphaFoldDB" id="Q0W8B5"/>
<reference evidence="1 2" key="1">
    <citation type="journal article" date="2006" name="Science">
        <title>Genome of rice cluster I archaea -- the key methane producers in the rice rhizosphere.</title>
        <authorList>
            <person name="Erkel C."/>
            <person name="Kube M."/>
            <person name="Reinhardt R."/>
            <person name="Liesack W."/>
        </authorList>
    </citation>
    <scope>NUCLEOTIDE SEQUENCE [LARGE SCALE GENOMIC DNA]</scope>
    <source>
        <strain evidence="2">DSM 22066 / NBRC 105507 / MRE50</strain>
    </source>
</reference>
<dbReference type="Proteomes" id="UP000000663">
    <property type="component" value="Chromosome"/>
</dbReference>